<dbReference type="PANTHER" id="PTHR37953:SF1">
    <property type="entry name" value="UPF0127 PROTEIN MJ1496"/>
    <property type="match status" value="1"/>
</dbReference>
<evidence type="ECO:0000256" key="1">
    <source>
        <dbReference type="SAM" id="Phobius"/>
    </source>
</evidence>
<reference evidence="2 3" key="1">
    <citation type="submission" date="2018-02" db="EMBL/GenBank/DDBJ databases">
        <title>Complete genome of Nitrosopumilus ureaphilus PS0.</title>
        <authorList>
            <person name="Qin W."/>
            <person name="Zheng Y."/>
            <person name="Stahl D.A."/>
        </authorList>
    </citation>
    <scope>NUCLEOTIDE SEQUENCE [LARGE SCALE GENOMIC DNA]</scope>
    <source>
        <strain evidence="2 3">PS0</strain>
    </source>
</reference>
<gene>
    <name evidence="2" type="ORF">C5F50_03430</name>
</gene>
<organism evidence="2 3">
    <name type="scientific">Nitrosopumilus ureiphilus</name>
    <dbReference type="NCBI Taxonomy" id="1470067"/>
    <lineage>
        <taxon>Archaea</taxon>
        <taxon>Nitrososphaerota</taxon>
        <taxon>Nitrososphaeria</taxon>
        <taxon>Nitrosopumilales</taxon>
        <taxon>Nitrosopumilaceae</taxon>
        <taxon>Nitrosopumilus</taxon>
    </lineage>
</organism>
<dbReference type="RefSeq" id="WP_179372306.1">
    <property type="nucleotide sequence ID" value="NZ_CP026995.1"/>
</dbReference>
<dbReference type="Gene3D" id="2.60.120.1140">
    <property type="entry name" value="Protein of unknown function DUF192"/>
    <property type="match status" value="1"/>
</dbReference>
<dbReference type="GeneID" id="56067089"/>
<evidence type="ECO:0008006" key="4">
    <source>
        <dbReference type="Google" id="ProtNLM"/>
    </source>
</evidence>
<dbReference type="AlphaFoldDB" id="A0A7D5M450"/>
<evidence type="ECO:0000313" key="3">
    <source>
        <dbReference type="Proteomes" id="UP000509478"/>
    </source>
</evidence>
<dbReference type="Pfam" id="PF02643">
    <property type="entry name" value="DUF192"/>
    <property type="match status" value="1"/>
</dbReference>
<dbReference type="EMBL" id="CP026995">
    <property type="protein sequence ID" value="QLH06232.1"/>
    <property type="molecule type" value="Genomic_DNA"/>
</dbReference>
<feature type="transmembrane region" description="Helical" evidence="1">
    <location>
        <begin position="6"/>
        <end position="26"/>
    </location>
</feature>
<dbReference type="InterPro" id="IPR003795">
    <property type="entry name" value="DUF192"/>
</dbReference>
<dbReference type="KEGG" id="nue:C5F50_03430"/>
<evidence type="ECO:0000313" key="2">
    <source>
        <dbReference type="EMBL" id="QLH06232.1"/>
    </source>
</evidence>
<name>A0A7D5M450_9ARCH</name>
<dbReference type="OrthoDB" id="6763at2157"/>
<protein>
    <recommendedName>
        <fullName evidence="4">DUF192 domain-containing protein</fullName>
    </recommendedName>
</protein>
<proteinExistence type="predicted"/>
<dbReference type="InterPro" id="IPR038695">
    <property type="entry name" value="Saro_0823-like_sf"/>
</dbReference>
<keyword evidence="1" id="KW-1133">Transmembrane helix</keyword>
<keyword evidence="1" id="KW-0812">Transmembrane</keyword>
<keyword evidence="3" id="KW-1185">Reference proteome</keyword>
<dbReference type="PANTHER" id="PTHR37953">
    <property type="entry name" value="UPF0127 PROTEIN MJ1496"/>
    <property type="match status" value="1"/>
</dbReference>
<accession>A0A7D5M450</accession>
<sequence>MQKDGWLLTIIIAVLVLGSLQIGIMYDCSLQGKNFSFFDCIEIIEEPSYVQDIATLSIQSDNSVILINVEIADELQKQINGLMFRQNLDWDSGMLFVYDSEKKRSFWMKNTLISLDMLFIDEDFRIIDIKENVPPCIIESCPNYTSNMPAKYVLEVNGGFTMTNNIEIGDLVTWHSKI</sequence>
<dbReference type="Proteomes" id="UP000509478">
    <property type="component" value="Chromosome"/>
</dbReference>
<keyword evidence="1" id="KW-0472">Membrane</keyword>